<reference evidence="5" key="1">
    <citation type="journal article" date="2019" name="Int. J. Syst. Evol. Microbiol.">
        <title>The Global Catalogue of Microorganisms (GCM) 10K type strain sequencing project: providing services to taxonomists for standard genome sequencing and annotation.</title>
        <authorList>
            <consortium name="The Broad Institute Genomics Platform"/>
            <consortium name="The Broad Institute Genome Sequencing Center for Infectious Disease"/>
            <person name="Wu L."/>
            <person name="Ma J."/>
        </authorList>
    </citation>
    <scope>NUCLEOTIDE SEQUENCE [LARGE SCALE GENOMIC DNA]</scope>
    <source>
        <strain evidence="5">CCUG 62414</strain>
    </source>
</reference>
<evidence type="ECO:0000256" key="1">
    <source>
        <dbReference type="ARBA" id="ARBA00001913"/>
    </source>
</evidence>
<dbReference type="Proteomes" id="UP001597061">
    <property type="component" value="Unassembled WGS sequence"/>
</dbReference>
<organism evidence="4 5">
    <name type="scientific">Mariniflexile jejuense</name>
    <dbReference type="NCBI Taxonomy" id="1173582"/>
    <lineage>
        <taxon>Bacteria</taxon>
        <taxon>Pseudomonadati</taxon>
        <taxon>Bacteroidota</taxon>
        <taxon>Flavobacteriia</taxon>
        <taxon>Flavobacteriales</taxon>
        <taxon>Flavobacteriaceae</taxon>
        <taxon>Mariniflexile</taxon>
    </lineage>
</organism>
<dbReference type="SUPFAM" id="SSF74650">
    <property type="entry name" value="Galactose mutarotase-like"/>
    <property type="match status" value="1"/>
</dbReference>
<sequence length="293" mass="33286">MYTINTNFSDIIELENANKSSYAKIHLNLGASLQELTLNKHTIIEDLSPLSYSNTYASSILFPFANRIKDGIYSFEGNQYQFDVNEIGNNNALHGLVFNKTFKIKEQNATDTFASVTLIYVEKNESKGFPYTYTIHLKYTLTETGLDLKVLVTNTDTKPFPFTLGWHPYFSSSDLFNSTLNFDSDTQLVFDDKCITTGTKTIENEPIFEIKDKKLDDCFILNNNQIQFNTPNYKLQIASSSNENFLQIYTPPKANVIAIEPTTGVSDSFNNNMGLQILEPDNSYLVNWTLKLI</sequence>
<evidence type="ECO:0000256" key="3">
    <source>
        <dbReference type="ARBA" id="ARBA00022837"/>
    </source>
</evidence>
<dbReference type="EMBL" id="JBHTJI010000001">
    <property type="protein sequence ID" value="MFD0988876.1"/>
    <property type="molecule type" value="Genomic_DNA"/>
</dbReference>
<dbReference type="PANTHER" id="PTHR10091:SF0">
    <property type="entry name" value="GALACTOSE MUTAROTASE"/>
    <property type="match status" value="1"/>
</dbReference>
<dbReference type="RefSeq" id="WP_379924456.1">
    <property type="nucleotide sequence ID" value="NZ_JBHTJI010000001.1"/>
</dbReference>
<evidence type="ECO:0000256" key="2">
    <source>
        <dbReference type="ARBA" id="ARBA00011245"/>
    </source>
</evidence>
<evidence type="ECO:0000313" key="5">
    <source>
        <dbReference type="Proteomes" id="UP001597061"/>
    </source>
</evidence>
<dbReference type="Pfam" id="PF01263">
    <property type="entry name" value="Aldose_epim"/>
    <property type="match status" value="1"/>
</dbReference>
<dbReference type="Gene3D" id="2.70.98.10">
    <property type="match status" value="1"/>
</dbReference>
<dbReference type="CDD" id="cd01081">
    <property type="entry name" value="Aldose_epim"/>
    <property type="match status" value="1"/>
</dbReference>
<gene>
    <name evidence="4" type="ORF">ACFQ1R_02100</name>
</gene>
<comment type="cofactor">
    <cofactor evidence="1">
        <name>Ca(2+)</name>
        <dbReference type="ChEBI" id="CHEBI:29108"/>
    </cofactor>
</comment>
<comment type="caution">
    <text evidence="4">The sequence shown here is derived from an EMBL/GenBank/DDBJ whole genome shotgun (WGS) entry which is preliminary data.</text>
</comment>
<proteinExistence type="predicted"/>
<dbReference type="InterPro" id="IPR011013">
    <property type="entry name" value="Gal_mutarotase_sf_dom"/>
</dbReference>
<keyword evidence="5" id="KW-1185">Reference proteome</keyword>
<protein>
    <submittedName>
        <fullName evidence="4">Aldose 1-epimerase</fullName>
    </submittedName>
</protein>
<dbReference type="InterPro" id="IPR014718">
    <property type="entry name" value="GH-type_carb-bd"/>
</dbReference>
<dbReference type="InterPro" id="IPR008183">
    <property type="entry name" value="Aldose_1/G6P_1-epimerase"/>
</dbReference>
<evidence type="ECO:0000313" key="4">
    <source>
        <dbReference type="EMBL" id="MFD0988876.1"/>
    </source>
</evidence>
<keyword evidence="3" id="KW-0106">Calcium</keyword>
<comment type="subunit">
    <text evidence="2">Monomer.</text>
</comment>
<dbReference type="PANTHER" id="PTHR10091">
    <property type="entry name" value="ALDOSE-1-EPIMERASE"/>
    <property type="match status" value="1"/>
</dbReference>
<accession>A0ABW3JF48</accession>
<name>A0ABW3JF48_9FLAO</name>